<evidence type="ECO:0000256" key="1">
    <source>
        <dbReference type="SAM" id="MobiDB-lite"/>
    </source>
</evidence>
<gene>
    <name evidence="2" type="ORF">GGI25_006348</name>
</gene>
<dbReference type="EMBL" id="JANBTW010000177">
    <property type="protein sequence ID" value="KAJ2668793.1"/>
    <property type="molecule type" value="Genomic_DNA"/>
</dbReference>
<feature type="region of interest" description="Disordered" evidence="1">
    <location>
        <begin position="172"/>
        <end position="197"/>
    </location>
</feature>
<protein>
    <submittedName>
        <fullName evidence="2">Uncharacterized protein</fullName>
    </submittedName>
</protein>
<dbReference type="OrthoDB" id="5596480at2759"/>
<comment type="caution">
    <text evidence="2">The sequence shown here is derived from an EMBL/GenBank/DDBJ whole genome shotgun (WGS) entry which is preliminary data.</text>
</comment>
<sequence length="244" mass="27217">MIIEELKRTPAPIQKEAAVERAKLMLYLRSTTQISELLKHSSLAVQQRWDFLGSQSSVNDIDYALQWDTNGAIEIGQCIRQEEFCMELTSSQEEFLNTDNVRFKVMDVETVHAFVPFAPAFVVDLVWENEEWVYFGTQKTSTAFPTGLADVAATVEEAERLFCESRDEDSDYWGHSSSGADHPADAHQGDTQDSIAGLPQSGAAAALPYLMTTCAKCAHKAGVTETEFVQLAQAIYRSDFENMI</sequence>
<organism evidence="2 3">
    <name type="scientific">Coemansia spiralis</name>
    <dbReference type="NCBI Taxonomy" id="417178"/>
    <lineage>
        <taxon>Eukaryota</taxon>
        <taxon>Fungi</taxon>
        <taxon>Fungi incertae sedis</taxon>
        <taxon>Zoopagomycota</taxon>
        <taxon>Kickxellomycotina</taxon>
        <taxon>Kickxellomycetes</taxon>
        <taxon>Kickxellales</taxon>
        <taxon>Kickxellaceae</taxon>
        <taxon>Coemansia</taxon>
    </lineage>
</organism>
<accession>A0A9W8G0T8</accession>
<proteinExistence type="predicted"/>
<dbReference type="Proteomes" id="UP001151518">
    <property type="component" value="Unassembled WGS sequence"/>
</dbReference>
<name>A0A9W8G0T8_9FUNG</name>
<dbReference type="AlphaFoldDB" id="A0A9W8G0T8"/>
<evidence type="ECO:0000313" key="3">
    <source>
        <dbReference type="Proteomes" id="UP001151518"/>
    </source>
</evidence>
<reference evidence="2" key="1">
    <citation type="submission" date="2022-07" db="EMBL/GenBank/DDBJ databases">
        <title>Phylogenomic reconstructions and comparative analyses of Kickxellomycotina fungi.</title>
        <authorList>
            <person name="Reynolds N.K."/>
            <person name="Stajich J.E."/>
            <person name="Barry K."/>
            <person name="Grigoriev I.V."/>
            <person name="Crous P."/>
            <person name="Smith M.E."/>
        </authorList>
    </citation>
    <scope>NUCLEOTIDE SEQUENCE</scope>
    <source>
        <strain evidence="2">NRRL 3115</strain>
    </source>
</reference>
<evidence type="ECO:0000313" key="2">
    <source>
        <dbReference type="EMBL" id="KAJ2668793.1"/>
    </source>
</evidence>